<name>A0ABY4ALQ3_9BURK</name>
<dbReference type="Proteomes" id="UP000831607">
    <property type="component" value="Chromosome"/>
</dbReference>
<evidence type="ECO:0000313" key="2">
    <source>
        <dbReference type="Proteomes" id="UP000831607"/>
    </source>
</evidence>
<dbReference type="Pfam" id="PF10985">
    <property type="entry name" value="DUF2805"/>
    <property type="match status" value="1"/>
</dbReference>
<evidence type="ECO:0000313" key="1">
    <source>
        <dbReference type="EMBL" id="UOD50020.1"/>
    </source>
</evidence>
<gene>
    <name evidence="1" type="ORF">DHf2319_11350</name>
</gene>
<keyword evidence="2" id="KW-1185">Reference proteome</keyword>
<dbReference type="EMBL" id="CP063982">
    <property type="protein sequence ID" value="UOD50020.1"/>
    <property type="molecule type" value="Genomic_DNA"/>
</dbReference>
<proteinExistence type="predicted"/>
<dbReference type="RefSeq" id="WP_243478415.1">
    <property type="nucleotide sequence ID" value="NZ_CP063982.1"/>
</dbReference>
<sequence length="75" mass="8686">MTSKVEAPITLDTATISEVISMALGDGIMFKQIQTQHGLNADEVKALMRHHLKPGSYKAWRKRVRYMRDKRTHYK</sequence>
<dbReference type="InterPro" id="IPR019882">
    <property type="entry name" value="CHP03643"/>
</dbReference>
<accession>A0ABY4ALQ3</accession>
<organism evidence="1 2">
    <name type="scientific">Orrella daihaiensis</name>
    <dbReference type="NCBI Taxonomy" id="2782176"/>
    <lineage>
        <taxon>Bacteria</taxon>
        <taxon>Pseudomonadati</taxon>
        <taxon>Pseudomonadota</taxon>
        <taxon>Betaproteobacteria</taxon>
        <taxon>Burkholderiales</taxon>
        <taxon>Alcaligenaceae</taxon>
        <taxon>Orrella</taxon>
    </lineage>
</organism>
<protein>
    <submittedName>
        <fullName evidence="1">DUF2805 domain-containing protein</fullName>
    </submittedName>
</protein>
<reference evidence="1 2" key="1">
    <citation type="submission" date="2020-11" db="EMBL/GenBank/DDBJ databases">
        <title>Algicoccus daihaiensis sp.nov., isolated from Daihai Lake in Inner Mongolia.</title>
        <authorList>
            <person name="Kai J."/>
        </authorList>
    </citation>
    <scope>NUCLEOTIDE SEQUENCE [LARGE SCALE GENOMIC DNA]</scope>
    <source>
        <strain evidence="2">f23</strain>
    </source>
</reference>